<dbReference type="Proteomes" id="UP001207742">
    <property type="component" value="Unassembled WGS sequence"/>
</dbReference>
<dbReference type="InterPro" id="IPR058238">
    <property type="entry name" value="Lant_leader_dom"/>
</dbReference>
<evidence type="ECO:0000313" key="1">
    <source>
        <dbReference type="EMBL" id="MCW3484737.1"/>
    </source>
</evidence>
<organism evidence="1 2">
    <name type="scientific">Chitinophaga nivalis</name>
    <dbReference type="NCBI Taxonomy" id="2991709"/>
    <lineage>
        <taxon>Bacteria</taxon>
        <taxon>Pseudomonadati</taxon>
        <taxon>Bacteroidota</taxon>
        <taxon>Chitinophagia</taxon>
        <taxon>Chitinophagales</taxon>
        <taxon>Chitinophagaceae</taxon>
        <taxon>Chitinophaga</taxon>
    </lineage>
</organism>
<comment type="caution">
    <text evidence="1">The sequence shown here is derived from an EMBL/GenBank/DDBJ whole genome shotgun (WGS) entry which is preliminary data.</text>
</comment>
<keyword evidence="2" id="KW-1185">Reference proteome</keyword>
<accession>A0ABT3IL95</accession>
<dbReference type="RefSeq" id="WP_264730584.1">
    <property type="nucleotide sequence ID" value="NZ_JAPDNR010000001.1"/>
</dbReference>
<gene>
    <name evidence="1" type="ORF">OL497_12570</name>
</gene>
<dbReference type="EMBL" id="JAPDNS010000001">
    <property type="protein sequence ID" value="MCW3484737.1"/>
    <property type="molecule type" value="Genomic_DNA"/>
</dbReference>
<sequence>MKKKNLTPKKKLTLSKITVSALSVDQQSALHAGALNEAALPTLMICSPLCPFTLVTCKC</sequence>
<proteinExistence type="predicted"/>
<name>A0ABT3IL95_9BACT</name>
<reference evidence="1 2" key="1">
    <citation type="submission" date="2022-10" db="EMBL/GenBank/DDBJ databases">
        <title>Chitinophaga nivalis PC15 sp. nov., isolated from Pyeongchang county, South Korea.</title>
        <authorList>
            <person name="Trinh H.N."/>
        </authorList>
    </citation>
    <scope>NUCLEOTIDE SEQUENCE [LARGE SCALE GENOMIC DNA]</scope>
    <source>
        <strain evidence="1 2">PC14</strain>
    </source>
</reference>
<protein>
    <submittedName>
        <fullName evidence="1">Class I lanthipeptide</fullName>
    </submittedName>
</protein>
<dbReference type="NCBIfam" id="NF038153">
    <property type="entry name" value="lant_leader_L1a"/>
    <property type="match status" value="1"/>
</dbReference>
<evidence type="ECO:0000313" key="2">
    <source>
        <dbReference type="Proteomes" id="UP001207742"/>
    </source>
</evidence>